<dbReference type="InterPro" id="IPR013113">
    <property type="entry name" value="SIP_FAD-bd"/>
</dbReference>
<keyword evidence="5" id="KW-1185">Reference proteome</keyword>
<dbReference type="Proteomes" id="UP001501411">
    <property type="component" value="Unassembled WGS sequence"/>
</dbReference>
<evidence type="ECO:0000313" key="4">
    <source>
        <dbReference type="EMBL" id="GAA4800893.1"/>
    </source>
</evidence>
<reference evidence="5" key="1">
    <citation type="journal article" date="2019" name="Int. J. Syst. Evol. Microbiol.">
        <title>The Global Catalogue of Microorganisms (GCM) 10K type strain sequencing project: providing services to taxonomists for standard genome sequencing and annotation.</title>
        <authorList>
            <consortium name="The Broad Institute Genomics Platform"/>
            <consortium name="The Broad Institute Genome Sequencing Center for Infectious Disease"/>
            <person name="Wu L."/>
            <person name="Ma J."/>
        </authorList>
    </citation>
    <scope>NUCLEOTIDE SEQUENCE [LARGE SCALE GENOMIC DNA]</scope>
    <source>
        <strain evidence="5">JCM 18200</strain>
    </source>
</reference>
<sequence length="270" mass="30768">MKFKSIQAALQVSRKKWITPHYIRIFLTGEDVYRIANTTVGVNNKILIPPKGVDKIYFPEFNDQTMEWVHPPEAVRPIVRTYTHRGINLETNEIWIDFVAHGEEGPASAWATHAAVGDVLGVLMRDGKSELFPLREKYLLVGDATALPVLGAILEHLPATAKAICILEVHDKQDEQILKTDADVEFIWLHNDAPQKGSLLSKLIARIQLPEKSRFAYIAAEYDTVKSIRSYLRQEKNWQRDELYAYAYWKAGVAEDKSSAERHAEKEKTT</sequence>
<dbReference type="CDD" id="cd06193">
    <property type="entry name" value="siderophore_interacting"/>
    <property type="match status" value="1"/>
</dbReference>
<proteinExistence type="inferred from homology"/>
<gene>
    <name evidence="4" type="ORF">GCM10023231_32090</name>
</gene>
<comment type="caution">
    <text evidence="4">The sequence shown here is derived from an EMBL/GenBank/DDBJ whole genome shotgun (WGS) entry which is preliminary data.</text>
</comment>
<dbReference type="Pfam" id="PF04954">
    <property type="entry name" value="SIP"/>
    <property type="match status" value="1"/>
</dbReference>
<evidence type="ECO:0000256" key="1">
    <source>
        <dbReference type="ARBA" id="ARBA00035644"/>
    </source>
</evidence>
<organism evidence="4 5">
    <name type="scientific">Olivibacter ginsenosidimutans</name>
    <dbReference type="NCBI Taxonomy" id="1176537"/>
    <lineage>
        <taxon>Bacteria</taxon>
        <taxon>Pseudomonadati</taxon>
        <taxon>Bacteroidota</taxon>
        <taxon>Sphingobacteriia</taxon>
        <taxon>Sphingobacteriales</taxon>
        <taxon>Sphingobacteriaceae</taxon>
        <taxon>Olivibacter</taxon>
    </lineage>
</organism>
<dbReference type="Gene3D" id="2.40.30.10">
    <property type="entry name" value="Translation factors"/>
    <property type="match status" value="1"/>
</dbReference>
<dbReference type="InterPro" id="IPR039374">
    <property type="entry name" value="SIP_fam"/>
</dbReference>
<dbReference type="InterPro" id="IPR007037">
    <property type="entry name" value="SIP_rossman_dom"/>
</dbReference>
<name>A0ABP9BZQ6_9SPHI</name>
<evidence type="ECO:0000313" key="5">
    <source>
        <dbReference type="Proteomes" id="UP001501411"/>
    </source>
</evidence>
<dbReference type="PANTHER" id="PTHR30157">
    <property type="entry name" value="FERRIC REDUCTASE, NADPH-DEPENDENT"/>
    <property type="match status" value="1"/>
</dbReference>
<dbReference type="InterPro" id="IPR017938">
    <property type="entry name" value="Riboflavin_synthase-like_b-brl"/>
</dbReference>
<evidence type="ECO:0000259" key="2">
    <source>
        <dbReference type="Pfam" id="PF04954"/>
    </source>
</evidence>
<feature type="domain" description="Siderophore-interacting FAD-binding" evidence="3">
    <location>
        <begin position="11"/>
        <end position="123"/>
    </location>
</feature>
<dbReference type="EMBL" id="BAABIQ010000041">
    <property type="protein sequence ID" value="GAA4800893.1"/>
    <property type="molecule type" value="Genomic_DNA"/>
</dbReference>
<evidence type="ECO:0000259" key="3">
    <source>
        <dbReference type="Pfam" id="PF08021"/>
    </source>
</evidence>
<protein>
    <submittedName>
        <fullName evidence="4">Siderophore-interacting protein</fullName>
    </submittedName>
</protein>
<comment type="similarity">
    <text evidence="1">Belongs to the SIP oxidoreductase family.</text>
</comment>
<dbReference type="InterPro" id="IPR039261">
    <property type="entry name" value="FNR_nucleotide-bd"/>
</dbReference>
<dbReference type="SUPFAM" id="SSF63380">
    <property type="entry name" value="Riboflavin synthase domain-like"/>
    <property type="match status" value="1"/>
</dbReference>
<dbReference type="Gene3D" id="3.40.50.80">
    <property type="entry name" value="Nucleotide-binding domain of ferredoxin-NADP reductase (FNR) module"/>
    <property type="match status" value="1"/>
</dbReference>
<feature type="domain" description="SIP-like Rossmann fold" evidence="2">
    <location>
        <begin position="136"/>
        <end position="252"/>
    </location>
</feature>
<accession>A0ABP9BZQ6</accession>
<dbReference type="Pfam" id="PF08021">
    <property type="entry name" value="FAD_binding_9"/>
    <property type="match status" value="1"/>
</dbReference>
<dbReference type="RefSeq" id="WP_345233114.1">
    <property type="nucleotide sequence ID" value="NZ_BAABIQ010000041.1"/>
</dbReference>
<dbReference type="PANTHER" id="PTHR30157:SF0">
    <property type="entry name" value="NADPH-DEPENDENT FERRIC-CHELATE REDUCTASE"/>
    <property type="match status" value="1"/>
</dbReference>